<proteinExistence type="inferred from homology"/>
<feature type="region of interest" description="Disordered" evidence="7">
    <location>
        <begin position="396"/>
        <end position="415"/>
    </location>
</feature>
<evidence type="ECO:0000313" key="10">
    <source>
        <dbReference type="Proteomes" id="UP000243459"/>
    </source>
</evidence>
<comment type="subcellular location">
    <subcellularLocation>
        <location evidence="1 6">Nucleus</location>
    </subcellularLocation>
</comment>
<feature type="domain" description="Enhancer of polycomb-like N-terminal" evidence="8">
    <location>
        <begin position="621"/>
        <end position="707"/>
    </location>
</feature>
<evidence type="ECO:0000256" key="6">
    <source>
        <dbReference type="RuleBase" id="RU361124"/>
    </source>
</evidence>
<evidence type="ECO:0000256" key="3">
    <source>
        <dbReference type="ARBA" id="ARBA00023015"/>
    </source>
</evidence>
<evidence type="ECO:0000256" key="1">
    <source>
        <dbReference type="ARBA" id="ARBA00004123"/>
    </source>
</evidence>
<evidence type="ECO:0000256" key="2">
    <source>
        <dbReference type="ARBA" id="ARBA00008035"/>
    </source>
</evidence>
<dbReference type="GO" id="GO:0005634">
    <property type="term" value="C:nucleus"/>
    <property type="evidence" value="ECO:0007669"/>
    <property type="project" value="UniProtKB-SubCell"/>
</dbReference>
<dbReference type="EMBL" id="CM007390">
    <property type="protein sequence ID" value="ONK55855.1"/>
    <property type="molecule type" value="Genomic_DNA"/>
</dbReference>
<feature type="region of interest" description="Disordered" evidence="7">
    <location>
        <begin position="779"/>
        <end position="800"/>
    </location>
</feature>
<accession>A0A5P1E328</accession>
<dbReference type="Proteomes" id="UP000243459">
    <property type="component" value="Chromosome 10"/>
</dbReference>
<dbReference type="AlphaFoldDB" id="A0A5P1E328"/>
<name>A0A5P1E328_ASPOF</name>
<feature type="compositionally biased region" description="Basic residues" evidence="7">
    <location>
        <begin position="404"/>
        <end position="415"/>
    </location>
</feature>
<evidence type="ECO:0000256" key="7">
    <source>
        <dbReference type="SAM" id="MobiDB-lite"/>
    </source>
</evidence>
<organism evidence="9 10">
    <name type="scientific">Asparagus officinalis</name>
    <name type="common">Garden asparagus</name>
    <dbReference type="NCBI Taxonomy" id="4686"/>
    <lineage>
        <taxon>Eukaryota</taxon>
        <taxon>Viridiplantae</taxon>
        <taxon>Streptophyta</taxon>
        <taxon>Embryophyta</taxon>
        <taxon>Tracheophyta</taxon>
        <taxon>Spermatophyta</taxon>
        <taxon>Magnoliopsida</taxon>
        <taxon>Liliopsida</taxon>
        <taxon>Asparagales</taxon>
        <taxon>Asparagaceae</taxon>
        <taxon>Asparagoideae</taxon>
        <taxon>Asparagus</taxon>
    </lineage>
</organism>
<evidence type="ECO:0000259" key="8">
    <source>
        <dbReference type="Pfam" id="PF10513"/>
    </source>
</evidence>
<sequence length="823" mass="94455">MRIHARSEKRPTVLRRIREETIGSRVFPFRTPTPTPASMPTVGTRRSTRVFVPKQQQRRSISGDGDPARVLRSGKRFAISTDDGREWLKVFGGVDGDEVDLDRLKTKANNVRKRLEKERHEIEKGIEAEKSFGIVYSRKRRRTTSNDDKNHKFGIVFQRKHRRKEQKVRTVVERVTEEPQTDWVFRGFGVDECSRVFAEKFGILDNDLWRGVECGQVVLAVLVDSSVVFSSNRLGHFLILVMNWMRRARVEVSDLVAFLFGRSICSVFSQNGIHFVPIQHQENSILYRNSPAGCGFCKIYGAREFVPLLSVDYPALPSYFKLLHAVIIVRSHYLPRVLRSEQLAHVIENSLVVYVDDSPLEMRVSGTEFTVSETPAVKMVELPALEDSFVPGSPKSVITNGSPIRRHQRKRSSLKNHRTYSLSSTRLRFGSFGASQNSSFISSTAKRDFAVSPVSVKPIDSSLSDLYSAQEESDVASSPGSCSKLRKSGGTNICVEKMKDLKHALAEVRQNIDSACCNVNILVADAEKGWREDGARVVLEMSESQEWYLAVKRGNVTRFLYKPQDLKLCSVNKFTHAYIWSGGGEDGWKLEFCDKWNWHVFKELHMECRNRNFQDAYVKVIPIPGVREVSGYEDVAVPSFTRPDVYLEVIEDEVDRALASEIPYYDMDSADEEWLLNLNSNLSDALGDYSSYISDEKFETIIFALEKDAYRRRNDPSEKERAVDLFQSLGTRDVVSAIYDYWLQKRKQKRAPLARVFQGPPLRRTPVIHKPFFRKKRSFKRQRSQAERNQAEWNQAGRGKPDLFLQGLRVSFRKRTQKRKFQE</sequence>
<dbReference type="Pfam" id="PF10513">
    <property type="entry name" value="EPL1"/>
    <property type="match status" value="1"/>
</dbReference>
<dbReference type="Gramene" id="ONK55855">
    <property type="protein sequence ID" value="ONK55855"/>
    <property type="gene ID" value="A4U43_C10F1660"/>
</dbReference>
<keyword evidence="10" id="KW-1185">Reference proteome</keyword>
<keyword evidence="4 6" id="KW-0804">Transcription</keyword>
<comment type="similarity">
    <text evidence="2 6">Belongs to the enhancer of polycomb family.</text>
</comment>
<keyword evidence="5 6" id="KW-0539">Nucleus</keyword>
<gene>
    <name evidence="9" type="ORF">A4U43_C10F1660</name>
</gene>
<dbReference type="OMA" id="LQCRRDC"/>
<reference evidence="10" key="1">
    <citation type="journal article" date="2017" name="Nat. Commun.">
        <title>The asparagus genome sheds light on the origin and evolution of a young Y chromosome.</title>
        <authorList>
            <person name="Harkess A."/>
            <person name="Zhou J."/>
            <person name="Xu C."/>
            <person name="Bowers J.E."/>
            <person name="Van der Hulst R."/>
            <person name="Ayyampalayam S."/>
            <person name="Mercati F."/>
            <person name="Riccardi P."/>
            <person name="McKain M.R."/>
            <person name="Kakrana A."/>
            <person name="Tang H."/>
            <person name="Ray J."/>
            <person name="Groenendijk J."/>
            <person name="Arikit S."/>
            <person name="Mathioni S.M."/>
            <person name="Nakano M."/>
            <person name="Shan H."/>
            <person name="Telgmann-Rauber A."/>
            <person name="Kanno A."/>
            <person name="Yue Z."/>
            <person name="Chen H."/>
            <person name="Li W."/>
            <person name="Chen Y."/>
            <person name="Xu X."/>
            <person name="Zhang Y."/>
            <person name="Luo S."/>
            <person name="Chen H."/>
            <person name="Gao J."/>
            <person name="Mao Z."/>
            <person name="Pires J.C."/>
            <person name="Luo M."/>
            <person name="Kudrna D."/>
            <person name="Wing R.A."/>
            <person name="Meyers B.C."/>
            <person name="Yi K."/>
            <person name="Kong H."/>
            <person name="Lavrijsen P."/>
            <person name="Sunseri F."/>
            <person name="Falavigna A."/>
            <person name="Ye Y."/>
            <person name="Leebens-Mack J.H."/>
            <person name="Chen G."/>
        </authorList>
    </citation>
    <scope>NUCLEOTIDE SEQUENCE [LARGE SCALE GENOMIC DNA]</scope>
    <source>
        <strain evidence="10">cv. DH0086</strain>
    </source>
</reference>
<dbReference type="GO" id="GO:0035267">
    <property type="term" value="C:NuA4 histone acetyltransferase complex"/>
    <property type="evidence" value="ECO:0007669"/>
    <property type="project" value="InterPro"/>
</dbReference>
<evidence type="ECO:0000313" key="9">
    <source>
        <dbReference type="EMBL" id="ONK55855.1"/>
    </source>
</evidence>
<dbReference type="InterPro" id="IPR019542">
    <property type="entry name" value="Enhancer_polycomb-like_N"/>
</dbReference>
<dbReference type="PANTHER" id="PTHR14898">
    <property type="entry name" value="ENHANCER OF POLYCOMB"/>
    <property type="match status" value="1"/>
</dbReference>
<evidence type="ECO:0000256" key="4">
    <source>
        <dbReference type="ARBA" id="ARBA00023163"/>
    </source>
</evidence>
<dbReference type="GO" id="GO:0006357">
    <property type="term" value="P:regulation of transcription by RNA polymerase II"/>
    <property type="evidence" value="ECO:0007669"/>
    <property type="project" value="InterPro"/>
</dbReference>
<dbReference type="InterPro" id="IPR024943">
    <property type="entry name" value="Enhancer_polycomb"/>
</dbReference>
<protein>
    <recommendedName>
        <fullName evidence="6">Enhancer of polycomb-like protein</fullName>
    </recommendedName>
</protein>
<keyword evidence="3 6" id="KW-0805">Transcription regulation</keyword>
<evidence type="ECO:0000256" key="5">
    <source>
        <dbReference type="ARBA" id="ARBA00023242"/>
    </source>
</evidence>